<dbReference type="Gene3D" id="1.20.1740.10">
    <property type="entry name" value="Amino acid/polyamine transporter I"/>
    <property type="match status" value="1"/>
</dbReference>
<dbReference type="Pfam" id="PF00324">
    <property type="entry name" value="AA_permease"/>
    <property type="match status" value="1"/>
</dbReference>
<dbReference type="eggNOG" id="COG1113">
    <property type="taxonomic scope" value="Bacteria"/>
</dbReference>
<dbReference type="PANTHER" id="PTHR43495:SF2">
    <property type="entry name" value="D-SERINE_D-ALANINE_GLYCINE TRANSPORTER"/>
    <property type="match status" value="1"/>
</dbReference>
<evidence type="ECO:0000256" key="8">
    <source>
        <dbReference type="SAM" id="Phobius"/>
    </source>
</evidence>
<evidence type="ECO:0000256" key="5">
    <source>
        <dbReference type="ARBA" id="ARBA00022970"/>
    </source>
</evidence>
<dbReference type="PROSITE" id="PS00218">
    <property type="entry name" value="AMINO_ACID_PERMEASE_1"/>
    <property type="match status" value="1"/>
</dbReference>
<keyword evidence="3" id="KW-1003">Cell membrane</keyword>
<name>M1E8E3_9BACT</name>
<feature type="transmembrane region" description="Helical" evidence="8">
    <location>
        <begin position="398"/>
        <end position="420"/>
    </location>
</feature>
<dbReference type="Proteomes" id="UP000011765">
    <property type="component" value="Chromosome"/>
</dbReference>
<keyword evidence="5" id="KW-0029">Amino-acid transport</keyword>
<feature type="transmembrane region" description="Helical" evidence="8">
    <location>
        <begin position="356"/>
        <end position="377"/>
    </location>
</feature>
<dbReference type="InterPro" id="IPR004840">
    <property type="entry name" value="Amino_acid_permease_CS"/>
</dbReference>
<keyword evidence="2" id="KW-0813">Transport</keyword>
<reference evidence="10 11" key="1">
    <citation type="submission" date="2011-04" db="EMBL/GenBank/DDBJ databases">
        <title>The complete genome of Thermodesulfobium narugense DSM 14796.</title>
        <authorList>
            <consortium name="US DOE Joint Genome Institute (JGI-PGF)"/>
            <person name="Lucas S."/>
            <person name="Han J."/>
            <person name="Lapidus A."/>
            <person name="Bruce D."/>
            <person name="Goodwin L."/>
            <person name="Pitluck S."/>
            <person name="Peters L."/>
            <person name="Kyrpides N."/>
            <person name="Mavromatis K."/>
            <person name="Pagani I."/>
            <person name="Ivanova N."/>
            <person name="Ovchinnikova G."/>
            <person name="Zhang X."/>
            <person name="Saunders L."/>
            <person name="Detter J.C."/>
            <person name="Tapia R."/>
            <person name="Han C."/>
            <person name="Land M."/>
            <person name="Hauser L."/>
            <person name="Markowitz V."/>
            <person name="Cheng J.-F."/>
            <person name="Hugenholtz P."/>
            <person name="Woyke T."/>
            <person name="Wu D."/>
            <person name="Spring S."/>
            <person name="Schroeder M."/>
            <person name="Brambilla E."/>
            <person name="Klenk H.-P."/>
            <person name="Eisen J.A."/>
        </authorList>
    </citation>
    <scope>NUCLEOTIDE SEQUENCE [LARGE SCALE GENOMIC DNA]</scope>
    <source>
        <strain evidence="10 11">DSM 14796</strain>
    </source>
</reference>
<feature type="transmembrane region" description="Helical" evidence="8">
    <location>
        <begin position="156"/>
        <end position="175"/>
    </location>
</feature>
<evidence type="ECO:0000256" key="3">
    <source>
        <dbReference type="ARBA" id="ARBA00022475"/>
    </source>
</evidence>
<organism evidence="10 11">
    <name type="scientific">Thermodesulfobium narugense DSM 14796</name>
    <dbReference type="NCBI Taxonomy" id="747365"/>
    <lineage>
        <taxon>Bacteria</taxon>
        <taxon>Pseudomonadati</taxon>
        <taxon>Thermodesulfobiota</taxon>
        <taxon>Thermodesulfobiia</taxon>
        <taxon>Thermodesulfobiales</taxon>
        <taxon>Thermodesulfobiaceae</taxon>
        <taxon>Thermodesulfobium</taxon>
    </lineage>
</organism>
<proteinExistence type="predicted"/>
<dbReference type="InterPro" id="IPR004841">
    <property type="entry name" value="AA-permease/SLC12A_dom"/>
</dbReference>
<dbReference type="RefSeq" id="WP_013756611.1">
    <property type="nucleotide sequence ID" value="NC_015499.1"/>
</dbReference>
<dbReference type="HOGENOM" id="CLU_007946_9_3_9"/>
<evidence type="ECO:0000259" key="9">
    <source>
        <dbReference type="Pfam" id="PF00324"/>
    </source>
</evidence>
<protein>
    <submittedName>
        <fullName evidence="10">Amino acid permease-associated region</fullName>
    </submittedName>
</protein>
<dbReference type="GO" id="GO:0055085">
    <property type="term" value="P:transmembrane transport"/>
    <property type="evidence" value="ECO:0007669"/>
    <property type="project" value="InterPro"/>
</dbReference>
<evidence type="ECO:0000256" key="1">
    <source>
        <dbReference type="ARBA" id="ARBA00004651"/>
    </source>
</evidence>
<dbReference type="KEGG" id="tnr:Thena_1273"/>
<evidence type="ECO:0000256" key="2">
    <source>
        <dbReference type="ARBA" id="ARBA00022448"/>
    </source>
</evidence>
<keyword evidence="6 8" id="KW-1133">Transmembrane helix</keyword>
<dbReference type="FunFam" id="1.20.1740.10:FF:000001">
    <property type="entry name" value="Amino acid permease"/>
    <property type="match status" value="1"/>
</dbReference>
<feature type="transmembrane region" description="Helical" evidence="8">
    <location>
        <begin position="279"/>
        <end position="302"/>
    </location>
</feature>
<keyword evidence="7 8" id="KW-0472">Membrane</keyword>
<sequence>MEKEKLSRGLKARHIELIALGGTIGVGLFMGSASTIQTTGPSVILAYMLVGLIVMFVMRSMGEMLYSEPVTGSFATYAYKYIGHWAGYLTAWSYWFEWVAVAMSEVTAVGIYMNFWFPNMPHWIPGFIALFILGIANLTAVKYYGEFEFWFASIKVVTIILMLLLGIGIIFFGFGNSGVPMGFGNLFNHGGFFPHGWVGFLFALCIVTAAYQGVELVGITAGEAQDPKKTLVRATKNVTWRILIFYIGAILVIVTVFPWNQVGLNGSPFVLAFSKVGITAAASIINFVVVTAALSGCNCGIYSASRMIYTLSENNQAPKFLSKVTKLGVPFNAIVITLAIMFLGVLFNYITPNSKLFVYIYSASVFPGMIPWFVLAISQFRFRKKLGSEINNHPFKSILFPVSNYITIIFLCAVLVGMCFNPDTKLSLLCGIVFMSVIMGFYFALGLKGKAVVSSGPVEADEA</sequence>
<feature type="transmembrane region" description="Helical" evidence="8">
    <location>
        <begin position="238"/>
        <end position="259"/>
    </location>
</feature>
<keyword evidence="4 8" id="KW-0812">Transmembrane</keyword>
<feature type="transmembrane region" description="Helical" evidence="8">
    <location>
        <begin position="195"/>
        <end position="217"/>
    </location>
</feature>
<feature type="transmembrane region" description="Helical" evidence="8">
    <location>
        <begin position="329"/>
        <end position="350"/>
    </location>
</feature>
<dbReference type="EMBL" id="CP002690">
    <property type="protein sequence ID" value="AEE14890.1"/>
    <property type="molecule type" value="Genomic_DNA"/>
</dbReference>
<feature type="transmembrane region" description="Helical" evidence="8">
    <location>
        <begin position="12"/>
        <end position="33"/>
    </location>
</feature>
<dbReference type="PIRSF" id="PIRSF006060">
    <property type="entry name" value="AA_transporter"/>
    <property type="match status" value="1"/>
</dbReference>
<evidence type="ECO:0000256" key="7">
    <source>
        <dbReference type="ARBA" id="ARBA00023136"/>
    </source>
</evidence>
<dbReference type="GO" id="GO:0005886">
    <property type="term" value="C:plasma membrane"/>
    <property type="evidence" value="ECO:0007669"/>
    <property type="project" value="UniProtKB-SubCell"/>
</dbReference>
<dbReference type="AlphaFoldDB" id="M1E8E3"/>
<keyword evidence="11" id="KW-1185">Reference proteome</keyword>
<dbReference type="STRING" id="747365.Thena_1273"/>
<evidence type="ECO:0000313" key="10">
    <source>
        <dbReference type="EMBL" id="AEE14890.1"/>
    </source>
</evidence>
<comment type="subcellular location">
    <subcellularLocation>
        <location evidence="1">Cell membrane</location>
        <topology evidence="1">Multi-pass membrane protein</topology>
    </subcellularLocation>
</comment>
<evidence type="ECO:0000256" key="6">
    <source>
        <dbReference type="ARBA" id="ARBA00022989"/>
    </source>
</evidence>
<feature type="domain" description="Amino acid permease/ SLC12A" evidence="9">
    <location>
        <begin position="14"/>
        <end position="425"/>
    </location>
</feature>
<dbReference type="GO" id="GO:0006865">
    <property type="term" value="P:amino acid transport"/>
    <property type="evidence" value="ECO:0007669"/>
    <property type="project" value="UniProtKB-KW"/>
</dbReference>
<evidence type="ECO:0000313" key="11">
    <source>
        <dbReference type="Proteomes" id="UP000011765"/>
    </source>
</evidence>
<evidence type="ECO:0000256" key="4">
    <source>
        <dbReference type="ARBA" id="ARBA00022692"/>
    </source>
</evidence>
<feature type="transmembrane region" description="Helical" evidence="8">
    <location>
        <begin position="39"/>
        <end position="58"/>
    </location>
</feature>
<feature type="transmembrane region" description="Helical" evidence="8">
    <location>
        <begin position="426"/>
        <end position="445"/>
    </location>
</feature>
<dbReference type="OrthoDB" id="9780162at2"/>
<feature type="transmembrane region" description="Helical" evidence="8">
    <location>
        <begin position="123"/>
        <end position="144"/>
    </location>
</feature>
<dbReference type="PANTHER" id="PTHR43495">
    <property type="entry name" value="GABA PERMEASE"/>
    <property type="match status" value="1"/>
</dbReference>
<accession>M1E8E3</accession>
<gene>
    <name evidence="10" type="ORF">Thena_1273</name>
</gene>